<keyword evidence="2" id="KW-1133">Transmembrane helix</keyword>
<protein>
    <submittedName>
        <fullName evidence="3">Uncharacterized protein</fullName>
    </submittedName>
</protein>
<evidence type="ECO:0000313" key="3">
    <source>
        <dbReference type="EMBL" id="KAF4664946.1"/>
    </source>
</evidence>
<keyword evidence="2" id="KW-0472">Membrane</keyword>
<evidence type="ECO:0000313" key="4">
    <source>
        <dbReference type="Proteomes" id="UP000591131"/>
    </source>
</evidence>
<keyword evidence="2" id="KW-0812">Transmembrane</keyword>
<feature type="compositionally biased region" description="Acidic residues" evidence="1">
    <location>
        <begin position="323"/>
        <end position="345"/>
    </location>
</feature>
<evidence type="ECO:0000256" key="2">
    <source>
        <dbReference type="SAM" id="Phobius"/>
    </source>
</evidence>
<dbReference type="AlphaFoldDB" id="A0A7J6M0K9"/>
<dbReference type="Proteomes" id="UP000591131">
    <property type="component" value="Unassembled WGS sequence"/>
</dbReference>
<gene>
    <name evidence="3" type="ORF">FOL47_004860</name>
</gene>
<proteinExistence type="predicted"/>
<evidence type="ECO:0000256" key="1">
    <source>
        <dbReference type="SAM" id="MobiDB-lite"/>
    </source>
</evidence>
<accession>A0A7J6M0K9</accession>
<sequence length="377" mass="41988">MRRLVVYNFVANAVMSLRLKEFDQPDVAGVCPDFAGHVDTRSRLGIDSILACAQYTREHVGNNFEFVSFNKKNMTCMWSKSCECVAVGECPSGDPEAGWRSALIVRLLNTDLSDKPVRYERRPHLVGGDPVSIEDSGIELIPQRVDLPETVIWRLPKYKTSDVRTQYNALAPVVEGNGRMVGTPGLTASSEGGQLLMSRDAQGQIEVATDCSDGNILEFVRNFKESCSMRAIVRFTRMVTIAFLIFILILSWVAFSCTSGYRKKLRANAKASRKKLEALKANMPPKVEERNTIRKTFARRTIRGTIASLIGFGGNEAVEESSEESSYFDESSEDSDAESGGEESEGAAQEEWIGTYMQFYHTEEGNNQTRDILAKQL</sequence>
<feature type="region of interest" description="Disordered" evidence="1">
    <location>
        <begin position="323"/>
        <end position="356"/>
    </location>
</feature>
<comment type="caution">
    <text evidence="3">The sequence shown here is derived from an EMBL/GenBank/DDBJ whole genome shotgun (WGS) entry which is preliminary data.</text>
</comment>
<name>A0A7J6M0K9_PERCH</name>
<dbReference type="EMBL" id="JAAPAO010000275">
    <property type="protein sequence ID" value="KAF4664946.1"/>
    <property type="molecule type" value="Genomic_DNA"/>
</dbReference>
<feature type="transmembrane region" description="Helical" evidence="2">
    <location>
        <begin position="235"/>
        <end position="255"/>
    </location>
</feature>
<dbReference type="OrthoDB" id="441159at2759"/>
<keyword evidence="4" id="KW-1185">Reference proteome</keyword>
<reference evidence="3 4" key="1">
    <citation type="submission" date="2020-04" db="EMBL/GenBank/DDBJ databases">
        <title>Perkinsus chesapeaki whole genome sequence.</title>
        <authorList>
            <person name="Bogema D.R."/>
        </authorList>
    </citation>
    <scope>NUCLEOTIDE SEQUENCE [LARGE SCALE GENOMIC DNA]</scope>
    <source>
        <strain evidence="3">ATCC PRA-425</strain>
    </source>
</reference>
<organism evidence="3 4">
    <name type="scientific">Perkinsus chesapeaki</name>
    <name type="common">Clam parasite</name>
    <name type="synonym">Perkinsus andrewsi</name>
    <dbReference type="NCBI Taxonomy" id="330153"/>
    <lineage>
        <taxon>Eukaryota</taxon>
        <taxon>Sar</taxon>
        <taxon>Alveolata</taxon>
        <taxon>Perkinsozoa</taxon>
        <taxon>Perkinsea</taxon>
        <taxon>Perkinsida</taxon>
        <taxon>Perkinsidae</taxon>
        <taxon>Perkinsus</taxon>
    </lineage>
</organism>